<dbReference type="InterPro" id="IPR035513">
    <property type="entry name" value="Invertase/methylesterase_inhib"/>
</dbReference>
<evidence type="ECO:0000256" key="2">
    <source>
        <dbReference type="ARBA" id="ARBA00023157"/>
    </source>
</evidence>
<organism evidence="6 7">
    <name type="scientific">Erythroxylum novogranatense</name>
    <dbReference type="NCBI Taxonomy" id="1862640"/>
    <lineage>
        <taxon>Eukaryota</taxon>
        <taxon>Viridiplantae</taxon>
        <taxon>Streptophyta</taxon>
        <taxon>Embryophyta</taxon>
        <taxon>Tracheophyta</taxon>
        <taxon>Spermatophyta</taxon>
        <taxon>Magnoliopsida</taxon>
        <taxon>eudicotyledons</taxon>
        <taxon>Gunneridae</taxon>
        <taxon>Pentapetalae</taxon>
        <taxon>rosids</taxon>
        <taxon>fabids</taxon>
        <taxon>Malpighiales</taxon>
        <taxon>Erythroxylaceae</taxon>
        <taxon>Erythroxylum</taxon>
    </lineage>
</organism>
<feature type="chain" id="PRO_5043563808" description="Pectinesterase inhibitor domain-containing protein" evidence="4">
    <location>
        <begin position="17"/>
        <end position="178"/>
    </location>
</feature>
<dbReference type="AlphaFoldDB" id="A0AAV8SYD4"/>
<keyword evidence="1 4" id="KW-0732">Signal</keyword>
<gene>
    <name evidence="6" type="ORF">K2173_007114</name>
</gene>
<evidence type="ECO:0000313" key="7">
    <source>
        <dbReference type="Proteomes" id="UP001159364"/>
    </source>
</evidence>
<dbReference type="Proteomes" id="UP001159364">
    <property type="component" value="Linkage Group LG07"/>
</dbReference>
<evidence type="ECO:0000256" key="4">
    <source>
        <dbReference type="SAM" id="SignalP"/>
    </source>
</evidence>
<evidence type="ECO:0000259" key="5">
    <source>
        <dbReference type="SMART" id="SM00856"/>
    </source>
</evidence>
<protein>
    <recommendedName>
        <fullName evidence="5">Pectinesterase inhibitor domain-containing protein</fullName>
    </recommendedName>
</protein>
<dbReference type="Pfam" id="PF04043">
    <property type="entry name" value="PMEI"/>
    <property type="match status" value="1"/>
</dbReference>
<dbReference type="PANTHER" id="PTHR36710">
    <property type="entry name" value="PECTINESTERASE INHIBITOR-LIKE"/>
    <property type="match status" value="1"/>
</dbReference>
<dbReference type="InterPro" id="IPR034087">
    <property type="entry name" value="C/VIF1"/>
</dbReference>
<dbReference type="EMBL" id="JAIWQS010000007">
    <property type="protein sequence ID" value="KAJ8759501.1"/>
    <property type="molecule type" value="Genomic_DNA"/>
</dbReference>
<dbReference type="InterPro" id="IPR052421">
    <property type="entry name" value="PCW_Enzyme_Inhibitor"/>
</dbReference>
<feature type="domain" description="Pectinesterase inhibitor" evidence="5">
    <location>
        <begin position="22"/>
        <end position="165"/>
    </location>
</feature>
<proteinExistence type="inferred from homology"/>
<dbReference type="Gene3D" id="1.20.140.40">
    <property type="entry name" value="Invertase/pectin methylesterase inhibitor family protein"/>
    <property type="match status" value="1"/>
</dbReference>
<sequence length="178" mass="19828">MKNLLVFLMFIIPINAALPRKIGGSLIDRTCKQTPYYDVCVKTLLSNPQSYDTDEEGLARIMVSNVEARATQTLNHVNKWLEQPGLESNIRQALISCAHRYNAIVGEDIPQAIKGLNTERYMLAEQASYDVATEAMSCEEDFSNKSPLTYMNMRVHDISIVAASIIKTIKSGEGLANE</sequence>
<dbReference type="FunFam" id="1.20.140.40:FF:000009">
    <property type="entry name" value="Invertase/pectin methylesterase inhibitor family protein"/>
    <property type="match status" value="1"/>
</dbReference>
<dbReference type="GO" id="GO:0004857">
    <property type="term" value="F:enzyme inhibitor activity"/>
    <property type="evidence" value="ECO:0007669"/>
    <property type="project" value="InterPro"/>
</dbReference>
<dbReference type="NCBIfam" id="TIGR01614">
    <property type="entry name" value="PME_inhib"/>
    <property type="match status" value="1"/>
</dbReference>
<evidence type="ECO:0000256" key="1">
    <source>
        <dbReference type="ARBA" id="ARBA00022729"/>
    </source>
</evidence>
<keyword evidence="2" id="KW-1015">Disulfide bond</keyword>
<dbReference type="PANTHER" id="PTHR36710:SF13">
    <property type="entry name" value="PUTATIVE-RELATED"/>
    <property type="match status" value="1"/>
</dbReference>
<accession>A0AAV8SYD4</accession>
<dbReference type="CDD" id="cd15796">
    <property type="entry name" value="CIF_like"/>
    <property type="match status" value="1"/>
</dbReference>
<comment type="similarity">
    <text evidence="3">Belongs to the PMEI family.</text>
</comment>
<name>A0AAV8SYD4_9ROSI</name>
<evidence type="ECO:0000256" key="3">
    <source>
        <dbReference type="ARBA" id="ARBA00038471"/>
    </source>
</evidence>
<reference evidence="6 7" key="1">
    <citation type="submission" date="2021-09" db="EMBL/GenBank/DDBJ databases">
        <title>Genomic insights and catalytic innovation underlie evolution of tropane alkaloids biosynthesis.</title>
        <authorList>
            <person name="Wang Y.-J."/>
            <person name="Tian T."/>
            <person name="Huang J.-P."/>
            <person name="Huang S.-X."/>
        </authorList>
    </citation>
    <scope>NUCLEOTIDE SEQUENCE [LARGE SCALE GENOMIC DNA]</scope>
    <source>
        <strain evidence="6">KIB-2018</strain>
        <tissue evidence="6">Leaf</tissue>
    </source>
</reference>
<feature type="signal peptide" evidence="4">
    <location>
        <begin position="1"/>
        <end position="16"/>
    </location>
</feature>
<dbReference type="InterPro" id="IPR006501">
    <property type="entry name" value="Pectinesterase_inhib_dom"/>
</dbReference>
<comment type="caution">
    <text evidence="6">The sequence shown here is derived from an EMBL/GenBank/DDBJ whole genome shotgun (WGS) entry which is preliminary data.</text>
</comment>
<keyword evidence="7" id="KW-1185">Reference proteome</keyword>
<dbReference type="SMART" id="SM00856">
    <property type="entry name" value="PMEI"/>
    <property type="match status" value="1"/>
</dbReference>
<dbReference type="SUPFAM" id="SSF101148">
    <property type="entry name" value="Plant invertase/pectin methylesterase inhibitor"/>
    <property type="match status" value="1"/>
</dbReference>
<evidence type="ECO:0000313" key="6">
    <source>
        <dbReference type="EMBL" id="KAJ8759501.1"/>
    </source>
</evidence>